<dbReference type="Proteomes" id="UP001595908">
    <property type="component" value="Unassembled WGS sequence"/>
</dbReference>
<dbReference type="RefSeq" id="WP_341864645.1">
    <property type="nucleotide sequence ID" value="NZ_JBHSJE010000009.1"/>
</dbReference>
<dbReference type="InterPro" id="IPR006530">
    <property type="entry name" value="YD"/>
</dbReference>
<organism evidence="1 2">
    <name type="scientific">Streptomyces atroolivaceus</name>
    <dbReference type="NCBI Taxonomy" id="66869"/>
    <lineage>
        <taxon>Bacteria</taxon>
        <taxon>Bacillati</taxon>
        <taxon>Actinomycetota</taxon>
        <taxon>Actinomycetes</taxon>
        <taxon>Kitasatosporales</taxon>
        <taxon>Streptomycetaceae</taxon>
        <taxon>Streptomyces</taxon>
    </lineage>
</organism>
<dbReference type="InterPro" id="IPR031325">
    <property type="entry name" value="RHS_repeat"/>
</dbReference>
<evidence type="ECO:0000313" key="2">
    <source>
        <dbReference type="Proteomes" id="UP001595908"/>
    </source>
</evidence>
<keyword evidence="2" id="KW-1185">Reference proteome</keyword>
<gene>
    <name evidence="1" type="ORF">ACFPL4_27640</name>
</gene>
<protein>
    <submittedName>
        <fullName evidence="1">RHS repeat domain-containing protein</fullName>
    </submittedName>
</protein>
<sequence>MAYGYEDGNLTNVTKPSGATTTYVYDDRRRVIAWIDSNNSRYDYLYDDRDPTATATASWRRAARPATSRAATWLPRCRFDEAAFTMRLTLDGNWRATVTDSALRISPRFDFRNQCVRVAEYTDVTEWQQSLGDTFGSQEWLWDDPDELRFDPDGRELVGAGFRLPHEAADTEDCARVPATPAVRPGGLRAQEVRDFRLEVTTELCRAPEDAVLTCLRDIEVLDEPLEARIGIAPDVALLVQDGTVVGWSLTDPVRYVTTGFAAPDPAPPAPSTRLLFTTCMDLVTTPWLDAVRRRDPSAVSDLRQLDRSLRDQREDRNRADALLALIGELVEDYGSR</sequence>
<proteinExistence type="predicted"/>
<dbReference type="Pfam" id="PF05593">
    <property type="entry name" value="RHS_repeat"/>
    <property type="match status" value="1"/>
</dbReference>
<name>A0ABV9VFW4_STRAZ</name>
<reference evidence="2" key="1">
    <citation type="journal article" date="2019" name="Int. J. Syst. Evol. Microbiol.">
        <title>The Global Catalogue of Microorganisms (GCM) 10K type strain sequencing project: providing services to taxonomists for standard genome sequencing and annotation.</title>
        <authorList>
            <consortium name="The Broad Institute Genomics Platform"/>
            <consortium name="The Broad Institute Genome Sequencing Center for Infectious Disease"/>
            <person name="Wu L."/>
            <person name="Ma J."/>
        </authorList>
    </citation>
    <scope>NUCLEOTIDE SEQUENCE [LARGE SCALE GENOMIC DNA]</scope>
    <source>
        <strain evidence="2">ICMP 257</strain>
    </source>
</reference>
<dbReference type="EMBL" id="JBHSJE010000009">
    <property type="protein sequence ID" value="MFC4982072.1"/>
    <property type="molecule type" value="Genomic_DNA"/>
</dbReference>
<accession>A0ABV9VFW4</accession>
<dbReference type="NCBIfam" id="TIGR01643">
    <property type="entry name" value="YD_repeat_2x"/>
    <property type="match status" value="1"/>
</dbReference>
<dbReference type="GeneID" id="31234568"/>
<comment type="caution">
    <text evidence="1">The sequence shown here is derived from an EMBL/GenBank/DDBJ whole genome shotgun (WGS) entry which is preliminary data.</text>
</comment>
<evidence type="ECO:0000313" key="1">
    <source>
        <dbReference type="EMBL" id="MFC4982072.1"/>
    </source>
</evidence>